<gene>
    <name evidence="2" type="ORF">RWE15_15560</name>
</gene>
<evidence type="ECO:0000313" key="3">
    <source>
        <dbReference type="Proteomes" id="UP001281447"/>
    </source>
</evidence>
<dbReference type="Proteomes" id="UP001281447">
    <property type="component" value="Unassembled WGS sequence"/>
</dbReference>
<protein>
    <recommendedName>
        <fullName evidence="4">DUF304 domain-containing protein</fullName>
    </recommendedName>
</protein>
<evidence type="ECO:0008006" key="4">
    <source>
        <dbReference type="Google" id="ProtNLM"/>
    </source>
</evidence>
<dbReference type="EMBL" id="JAWDIP010000003">
    <property type="protein sequence ID" value="MDY0395581.1"/>
    <property type="molecule type" value="Genomic_DNA"/>
</dbReference>
<evidence type="ECO:0000313" key="2">
    <source>
        <dbReference type="EMBL" id="MDY0395581.1"/>
    </source>
</evidence>
<proteinExistence type="predicted"/>
<comment type="caution">
    <text evidence="2">The sequence shown here is derived from an EMBL/GenBank/DDBJ whole genome shotgun (WGS) entry which is preliminary data.</text>
</comment>
<keyword evidence="1" id="KW-1133">Transmembrane helix</keyword>
<keyword evidence="1" id="KW-0472">Membrane</keyword>
<feature type="transmembrane region" description="Helical" evidence="1">
    <location>
        <begin position="33"/>
        <end position="53"/>
    </location>
</feature>
<sequence>MKQTVGLVFQLAWMSLLLGILFAYAMFEGGFTSWFLLDSFVPIFVYLLCLQFYPLKGWKVNRTLSHYKVNAGDHLRVVITMRRKLRFPLYYCVIEEIMPESLNRLDIRRKKYTFFGCSGTISCTATCEKADLSLV</sequence>
<keyword evidence="3" id="KW-1185">Reference proteome</keyword>
<name>A0ABU5C8D8_9BACI</name>
<evidence type="ECO:0000256" key="1">
    <source>
        <dbReference type="SAM" id="Phobius"/>
    </source>
</evidence>
<organism evidence="2 3">
    <name type="scientific">Tigheibacillus halophilus</name>
    <dbReference type="NCBI Taxonomy" id="361280"/>
    <lineage>
        <taxon>Bacteria</taxon>
        <taxon>Bacillati</taxon>
        <taxon>Bacillota</taxon>
        <taxon>Bacilli</taxon>
        <taxon>Bacillales</taxon>
        <taxon>Bacillaceae</taxon>
        <taxon>Tigheibacillus</taxon>
    </lineage>
</organism>
<reference evidence="2 3" key="1">
    <citation type="submission" date="2023-10" db="EMBL/GenBank/DDBJ databases">
        <title>Virgibacillus halophilus 5B73C genome.</title>
        <authorList>
            <person name="Miliotis G."/>
            <person name="Sengupta P."/>
            <person name="Hameed A."/>
            <person name="Chuvochina M."/>
            <person name="Mcdonagh F."/>
            <person name="Simpson A.C."/>
            <person name="Singh N.K."/>
            <person name="Rekha P.D."/>
            <person name="Raman K."/>
            <person name="Hugenholtz P."/>
            <person name="Venkateswaran K."/>
        </authorList>
    </citation>
    <scope>NUCLEOTIDE SEQUENCE [LARGE SCALE GENOMIC DNA]</scope>
    <source>
        <strain evidence="2 3">5B73C</strain>
    </source>
</reference>
<accession>A0ABU5C8D8</accession>
<feature type="transmembrane region" description="Helical" evidence="1">
    <location>
        <begin position="7"/>
        <end position="27"/>
    </location>
</feature>
<keyword evidence="1" id="KW-0812">Transmembrane</keyword>